<dbReference type="SMR" id="A0A1S3Z0W6"/>
<evidence type="ECO:0000256" key="8">
    <source>
        <dbReference type="ARBA" id="ARBA00023170"/>
    </source>
</evidence>
<keyword evidence="8" id="KW-0675">Receptor</keyword>
<evidence type="ECO:0000256" key="6">
    <source>
        <dbReference type="ARBA" id="ARBA00022989"/>
    </source>
</evidence>
<proteinExistence type="predicted"/>
<dbReference type="Gene3D" id="3.80.10.10">
    <property type="entry name" value="Ribonuclease Inhibitor"/>
    <property type="match status" value="2"/>
</dbReference>
<dbReference type="PANTHER" id="PTHR27000">
    <property type="entry name" value="LEUCINE-RICH REPEAT RECEPTOR-LIKE PROTEIN KINASE FAMILY PROTEIN-RELATED"/>
    <property type="match status" value="1"/>
</dbReference>
<dbReference type="InterPro" id="IPR032675">
    <property type="entry name" value="LRR_dom_sf"/>
</dbReference>
<dbReference type="STRING" id="4097.A0A1S3Z0W6"/>
<dbReference type="PaxDb" id="4097-A0A1S3Z0W6"/>
<keyword evidence="7 10" id="KW-0472">Membrane</keyword>
<evidence type="ECO:0000256" key="5">
    <source>
        <dbReference type="ARBA" id="ARBA00022737"/>
    </source>
</evidence>
<feature type="transmembrane region" description="Helical" evidence="10">
    <location>
        <begin position="441"/>
        <end position="460"/>
    </location>
</feature>
<keyword evidence="3 10" id="KW-0812">Transmembrane</keyword>
<sequence length="502" mass="55759">MEKYFIVKHTRRDEGAYAREAIQVPRIEPVASVLSQILRRLQAFILLHDHTSLATVPNISTDEAALLALKSHISSSDPNNIGLLPAQCAAGLESVAALATERYQALSLYNNVFTGPVPASIFNMLELQIIGLAGNRFSVTLPSDFDRQLPNLENFSCSSNLLSDFISSSISNSSRLTGLDISWNSFTDPIPESLGNLEYLEILHLGSNKFFSDSALSFLTSLTNCRELRVFKFDRNPLDGVFPASVGNFSAMQNFEGQGCKLKGVVPEEIGNLTGMKMMSLQNNELAGHIPKNVEPSRTLPAKQQDRRTHTRYYLQFKESWCIRLIRKPFFWFSATMLRKCYHGQIPLEIGNLKAATLIDLSKNDFSGKIPNILGYLDKLIKLSLAHNRLDGPIPDKLIGLGILGFVGEIPTGGPYANFTSHSFLSNNALCGDSTKRKKRILVLYVPLGVGLLFLAYVFLRLRKKKKNTGQADVSLVKGHERISYYELEQATEGFSESNFLG</sequence>
<dbReference type="InterPro" id="IPR001611">
    <property type="entry name" value="Leu-rich_rpt"/>
</dbReference>
<keyword evidence="4" id="KW-0732">Signal</keyword>
<keyword evidence="2" id="KW-0433">Leucine-rich repeat</keyword>
<dbReference type="KEGG" id="nta:107781779"/>
<accession>A0A1S3Z0W6</accession>
<dbReference type="SUPFAM" id="SSF52058">
    <property type="entry name" value="L domain-like"/>
    <property type="match status" value="1"/>
</dbReference>
<keyword evidence="9" id="KW-0325">Glycoprotein</keyword>
<evidence type="ECO:0000256" key="1">
    <source>
        <dbReference type="ARBA" id="ARBA00004479"/>
    </source>
</evidence>
<dbReference type="PANTHER" id="PTHR27000:SF616">
    <property type="entry name" value="LRR RECEPTOR-LIKE SERINE_THREONINE-PROTEIN KINASE FLS2"/>
    <property type="match status" value="1"/>
</dbReference>
<gene>
    <name evidence="11" type="primary">LOC107781779</name>
</gene>
<protein>
    <submittedName>
        <fullName evidence="11">LRR receptor-like serine/threonine-protein kinase EFR</fullName>
    </submittedName>
</protein>
<dbReference type="RefSeq" id="XP_016458038.1">
    <property type="nucleotide sequence ID" value="XM_016602552.1"/>
</dbReference>
<dbReference type="Pfam" id="PF00560">
    <property type="entry name" value="LRR_1"/>
    <property type="match status" value="1"/>
</dbReference>
<evidence type="ECO:0000256" key="7">
    <source>
        <dbReference type="ARBA" id="ARBA00023136"/>
    </source>
</evidence>
<evidence type="ECO:0000256" key="9">
    <source>
        <dbReference type="ARBA" id="ARBA00023180"/>
    </source>
</evidence>
<organism evidence="11">
    <name type="scientific">Nicotiana tabacum</name>
    <name type="common">Common tobacco</name>
    <dbReference type="NCBI Taxonomy" id="4097"/>
    <lineage>
        <taxon>Eukaryota</taxon>
        <taxon>Viridiplantae</taxon>
        <taxon>Streptophyta</taxon>
        <taxon>Embryophyta</taxon>
        <taxon>Tracheophyta</taxon>
        <taxon>Spermatophyta</taxon>
        <taxon>Magnoliopsida</taxon>
        <taxon>eudicotyledons</taxon>
        <taxon>Gunneridae</taxon>
        <taxon>Pentapetalae</taxon>
        <taxon>asterids</taxon>
        <taxon>lamiids</taxon>
        <taxon>Solanales</taxon>
        <taxon>Solanaceae</taxon>
        <taxon>Nicotianoideae</taxon>
        <taxon>Nicotianeae</taxon>
        <taxon>Nicotiana</taxon>
    </lineage>
</organism>
<keyword evidence="5" id="KW-0677">Repeat</keyword>
<dbReference type="GO" id="GO:0016020">
    <property type="term" value="C:membrane"/>
    <property type="evidence" value="ECO:0007669"/>
    <property type="project" value="UniProtKB-SubCell"/>
</dbReference>
<evidence type="ECO:0000256" key="4">
    <source>
        <dbReference type="ARBA" id="ARBA00022729"/>
    </source>
</evidence>
<evidence type="ECO:0000256" key="10">
    <source>
        <dbReference type="SAM" id="Phobius"/>
    </source>
</evidence>
<evidence type="ECO:0000313" key="11">
    <source>
        <dbReference type="RefSeq" id="XP_016458038.1"/>
    </source>
</evidence>
<evidence type="ECO:0000256" key="2">
    <source>
        <dbReference type="ARBA" id="ARBA00022614"/>
    </source>
</evidence>
<keyword evidence="6 10" id="KW-1133">Transmembrane helix</keyword>
<reference evidence="11" key="1">
    <citation type="submission" date="2025-08" db="UniProtKB">
        <authorList>
            <consortium name="RefSeq"/>
        </authorList>
    </citation>
    <scope>IDENTIFICATION</scope>
</reference>
<evidence type="ECO:0000256" key="3">
    <source>
        <dbReference type="ARBA" id="ARBA00022692"/>
    </source>
</evidence>
<comment type="subcellular location">
    <subcellularLocation>
        <location evidence="1">Membrane</location>
        <topology evidence="1">Single-pass type I membrane protein</topology>
    </subcellularLocation>
</comment>
<dbReference type="OrthoDB" id="1306084at2759"/>
<dbReference type="AlphaFoldDB" id="A0A1S3Z0W6"/>
<name>A0A1S3Z0W6_TOBAC</name>